<sequence>MVQQAKLTENADSQGRIWHENNVLVIGAGGHSKVVCSTLRLLGWNIIGALDDHPQGQTSLPILGRLCEIDEYWNVRKFIGIGCNRLRAQIDCDTLVFVPGIVHPASTVDLSASVSEGAVVMAGAVIQADSVVGRHTIVNTHATIEHDCTVGDYCHIAPAACLTGNVSIGQGTLIGAGATITPGVSVGRWAVVGAGATVINNIADGQVVVGTPARPIRQTDTIRPKR</sequence>
<evidence type="ECO:0000256" key="5">
    <source>
        <dbReference type="PIRSR" id="PIRSR620019-1"/>
    </source>
</evidence>
<organism evidence="8 9">
    <name type="scientific">Crateriforma conspicua</name>
    <dbReference type="NCBI Taxonomy" id="2527996"/>
    <lineage>
        <taxon>Bacteria</taxon>
        <taxon>Pseudomonadati</taxon>
        <taxon>Planctomycetota</taxon>
        <taxon>Planctomycetia</taxon>
        <taxon>Planctomycetales</taxon>
        <taxon>Planctomycetaceae</taxon>
        <taxon>Crateriforma</taxon>
    </lineage>
</organism>
<dbReference type="CDD" id="cd03360">
    <property type="entry name" value="LbH_AT_putative"/>
    <property type="match status" value="1"/>
</dbReference>
<dbReference type="Proteomes" id="UP000317238">
    <property type="component" value="Unassembled WGS sequence"/>
</dbReference>
<dbReference type="GO" id="GO:0016746">
    <property type="term" value="F:acyltransferase activity"/>
    <property type="evidence" value="ECO:0007669"/>
    <property type="project" value="UniProtKB-KW"/>
</dbReference>
<dbReference type="PANTHER" id="PTHR43300:SF7">
    <property type="entry name" value="UDP-N-ACETYLBACILLOSAMINE N-ACETYLTRANSFERASE"/>
    <property type="match status" value="1"/>
</dbReference>
<dbReference type="EMBL" id="SJPL01000001">
    <property type="protein sequence ID" value="TWT70533.1"/>
    <property type="molecule type" value="Genomic_DNA"/>
</dbReference>
<dbReference type="Gene3D" id="2.160.10.10">
    <property type="entry name" value="Hexapeptide repeat proteins"/>
    <property type="match status" value="1"/>
</dbReference>
<dbReference type="InterPro" id="IPR011004">
    <property type="entry name" value="Trimer_LpxA-like_sf"/>
</dbReference>
<comment type="similarity">
    <text evidence="1">Belongs to the transferase hexapeptide repeat family.</text>
</comment>
<evidence type="ECO:0000313" key="9">
    <source>
        <dbReference type="Proteomes" id="UP000317238"/>
    </source>
</evidence>
<keyword evidence="9" id="KW-1185">Reference proteome</keyword>
<dbReference type="Pfam" id="PF17836">
    <property type="entry name" value="PglD_N"/>
    <property type="match status" value="1"/>
</dbReference>
<protein>
    <submittedName>
        <fullName evidence="8">Putative acetyltransferase EpsM</fullName>
        <ecNumber evidence="8">2.3.1.-</ecNumber>
    </submittedName>
</protein>
<proteinExistence type="inferred from homology"/>
<keyword evidence="3" id="KW-0677">Repeat</keyword>
<feature type="binding site" evidence="6">
    <location>
        <position position="155"/>
    </location>
    <ligand>
        <name>acetyl-CoA</name>
        <dbReference type="ChEBI" id="CHEBI:57288"/>
    </ligand>
</feature>
<feature type="domain" description="PglD N-terminal" evidence="7">
    <location>
        <begin position="22"/>
        <end position="90"/>
    </location>
</feature>
<gene>
    <name evidence="8" type="primary">epsM_2</name>
    <name evidence="8" type="ORF">Pan14r_28400</name>
</gene>
<dbReference type="AlphaFoldDB" id="A0A5C5Y6Z5"/>
<name>A0A5C5Y6Z5_9PLAN</name>
<dbReference type="Pfam" id="PF00132">
    <property type="entry name" value="Hexapep"/>
    <property type="match status" value="1"/>
</dbReference>
<accession>A0A5C5Y6Z5</accession>
<evidence type="ECO:0000256" key="1">
    <source>
        <dbReference type="ARBA" id="ARBA00007274"/>
    </source>
</evidence>
<feature type="active site" description="Proton acceptor" evidence="5">
    <location>
        <position position="146"/>
    </location>
</feature>
<comment type="caution">
    <text evidence="8">The sequence shown here is derived from an EMBL/GenBank/DDBJ whole genome shotgun (WGS) entry which is preliminary data.</text>
</comment>
<dbReference type="PROSITE" id="PS00101">
    <property type="entry name" value="HEXAPEP_TRANSFERASES"/>
    <property type="match status" value="1"/>
</dbReference>
<dbReference type="InterPro" id="IPR001451">
    <property type="entry name" value="Hexapep"/>
</dbReference>
<dbReference type="InterPro" id="IPR041561">
    <property type="entry name" value="PglD_N"/>
</dbReference>
<feature type="binding site" evidence="6">
    <location>
        <position position="82"/>
    </location>
    <ligand>
        <name>substrate</name>
    </ligand>
</feature>
<dbReference type="PANTHER" id="PTHR43300">
    <property type="entry name" value="ACETYLTRANSFERASE"/>
    <property type="match status" value="1"/>
</dbReference>
<dbReference type="EC" id="2.3.1.-" evidence="8"/>
<evidence type="ECO:0000256" key="3">
    <source>
        <dbReference type="ARBA" id="ARBA00022737"/>
    </source>
</evidence>
<dbReference type="Gene3D" id="3.40.50.20">
    <property type="match status" value="1"/>
</dbReference>
<evidence type="ECO:0000259" key="7">
    <source>
        <dbReference type="Pfam" id="PF17836"/>
    </source>
</evidence>
<evidence type="ECO:0000256" key="2">
    <source>
        <dbReference type="ARBA" id="ARBA00022679"/>
    </source>
</evidence>
<feature type="site" description="Increases basicity of active site His" evidence="5">
    <location>
        <position position="147"/>
    </location>
</feature>
<dbReference type="NCBIfam" id="TIGR03570">
    <property type="entry name" value="NeuD_NnaD"/>
    <property type="match status" value="1"/>
</dbReference>
<evidence type="ECO:0000256" key="4">
    <source>
        <dbReference type="ARBA" id="ARBA00023315"/>
    </source>
</evidence>
<dbReference type="SUPFAM" id="SSF51161">
    <property type="entry name" value="Trimeric LpxA-like enzymes"/>
    <property type="match status" value="1"/>
</dbReference>
<keyword evidence="2 8" id="KW-0808">Transferase</keyword>
<dbReference type="InterPro" id="IPR020019">
    <property type="entry name" value="AcTrfase_PglD-like"/>
</dbReference>
<evidence type="ECO:0000256" key="6">
    <source>
        <dbReference type="PIRSR" id="PIRSR620019-2"/>
    </source>
</evidence>
<dbReference type="InterPro" id="IPR050179">
    <property type="entry name" value="Trans_hexapeptide_repeat"/>
</dbReference>
<keyword evidence="4 8" id="KW-0012">Acyltransferase</keyword>
<reference evidence="8 9" key="1">
    <citation type="submission" date="2019-02" db="EMBL/GenBank/DDBJ databases">
        <title>Deep-cultivation of Planctomycetes and their phenomic and genomic characterization uncovers novel biology.</title>
        <authorList>
            <person name="Wiegand S."/>
            <person name="Jogler M."/>
            <person name="Boedeker C."/>
            <person name="Pinto D."/>
            <person name="Vollmers J."/>
            <person name="Rivas-Marin E."/>
            <person name="Kohn T."/>
            <person name="Peeters S.H."/>
            <person name="Heuer A."/>
            <person name="Rast P."/>
            <person name="Oberbeckmann S."/>
            <person name="Bunk B."/>
            <person name="Jeske O."/>
            <person name="Meyerdierks A."/>
            <person name="Storesund J.E."/>
            <person name="Kallscheuer N."/>
            <person name="Luecker S."/>
            <person name="Lage O.M."/>
            <person name="Pohl T."/>
            <person name="Merkel B.J."/>
            <person name="Hornburger P."/>
            <person name="Mueller R.-W."/>
            <person name="Bruemmer F."/>
            <person name="Labrenz M."/>
            <person name="Spormann A.M."/>
            <person name="Op Den Camp H."/>
            <person name="Overmann J."/>
            <person name="Amann R."/>
            <person name="Jetten M.S.M."/>
            <person name="Mascher T."/>
            <person name="Medema M.H."/>
            <person name="Devos D.P."/>
            <person name="Kaster A.-K."/>
            <person name="Ovreas L."/>
            <person name="Rohde M."/>
            <person name="Galperin M.Y."/>
            <person name="Jogler C."/>
        </authorList>
    </citation>
    <scope>NUCLEOTIDE SEQUENCE [LARGE SCALE GENOMIC DNA]</scope>
    <source>
        <strain evidence="8 9">Pan14r</strain>
    </source>
</reference>
<evidence type="ECO:0000313" key="8">
    <source>
        <dbReference type="EMBL" id="TWT70533.1"/>
    </source>
</evidence>
<dbReference type="InterPro" id="IPR018357">
    <property type="entry name" value="Hexapep_transf_CS"/>
</dbReference>